<evidence type="ECO:0000313" key="3">
    <source>
        <dbReference type="Proteomes" id="UP000557307"/>
    </source>
</evidence>
<dbReference type="InterPro" id="IPR027417">
    <property type="entry name" value="P-loop_NTPase"/>
</dbReference>
<dbReference type="InterPro" id="IPR011604">
    <property type="entry name" value="PDDEXK-like_dom_sf"/>
</dbReference>
<dbReference type="Proteomes" id="UP000557307">
    <property type="component" value="Unassembled WGS sequence"/>
</dbReference>
<protein>
    <recommendedName>
        <fullName evidence="1">PD-(D/E)XK endonuclease-like domain-containing protein</fullName>
    </recommendedName>
</protein>
<evidence type="ECO:0000313" key="2">
    <source>
        <dbReference type="EMBL" id="MBB5283562.1"/>
    </source>
</evidence>
<dbReference type="Gene3D" id="3.40.50.300">
    <property type="entry name" value="P-loop containing nucleotide triphosphate hydrolases"/>
    <property type="match status" value="1"/>
</dbReference>
<dbReference type="AlphaFoldDB" id="A0A840TPS3"/>
<dbReference type="InterPro" id="IPR011335">
    <property type="entry name" value="Restrct_endonuc-II-like"/>
</dbReference>
<comment type="caution">
    <text evidence="2">The sequence shown here is derived from an EMBL/GenBank/DDBJ whole genome shotgun (WGS) entry which is preliminary data.</text>
</comment>
<dbReference type="SUPFAM" id="SSF52540">
    <property type="entry name" value="P-loop containing nucleoside triphosphate hydrolases"/>
    <property type="match status" value="1"/>
</dbReference>
<feature type="domain" description="PD-(D/E)XK endonuclease-like" evidence="1">
    <location>
        <begin position="675"/>
        <end position="968"/>
    </location>
</feature>
<name>A0A840TPS3_9BACT</name>
<sequence>MISFLAQVARHILAQHGVSLERVAIVVPTRRAAFFVKQELAQATDTPLVSPQVEAIDDFVERACTLEVADSVNLLFELYETFKEIDPSVQFDRFMGWASVLLSDFDKIDQYLVRTDYLFDYLSEAKSVERWQDSLPAGRSLAATGGTKQYFSLFENIKKVYAAFRERLARQGKAYRGMAYRQLAEQVDALLLARTDFDKIYFAGFNAFTESEKVIIRTLVKAGRAEVLWDTDRYYLTENLGVEAGQSLREYRRSALFGEWNWLGDQLLTSAKTITTYGVPNATLQTKVAGQLYADMRRLDDPERPVPTAIVLADENLLMPMLYSLDEGVTELNVTMGLSLRNSLLYTLIDSLFELQQNVAEFRTKTGRMVRLPKFNHKSITKVLNHPFIRHYEQVVLQPGAADNLTIIQRTLREINSNNRVFLSTDELLLISDEHELFKVLFTRWEKDNAAQVIHAFYSLIDLLREVYRDYKNALETEYLYLFYTLLKQFEQTLAERSEPLTLRTLRSFLFELIRQTRIPFSGEPISSLQLLGMLETRALDFERVIVLSVNEGTLPQAKQQNSLIPFDIAQEVELPTHQHQEAVMSYHFYRLLQRASEVHLLYVNTQDAPGGGEKSRFIQQLEYELTQYNPQIQFLNKVVELEEKPSPARNTEVPKDEPMLRAIRAHLGTKGLYPTHLNQLTRCSMQFYFKHLVGVEEREEIEEDLGMDKIGTWLHASLEHLDQTYFLRGLDPTEEQIKGVLWEQFQEQFRGYVTDLGLNRIYYQIGEQQILAFLNHQMTQPNRRKVLAAEQPLRAELRLDVEGEEVLVQLGGKIDRVELSHEGTLYVMDYKTGSVTFSAKTNLKDPLKKEHILAADPDLKAGYVRQLWLYQYLMYRQMLDGDGLVLNGQTYSPAAYKVQSGFYSFREPDKLLANEVELIEGGDAVAFVRESERLLGQIIRGLLDPQVPFRQTNDRQVCEYCDYRGICGR</sequence>
<gene>
    <name evidence="2" type="ORF">HNQ92_001688</name>
</gene>
<accession>A0A840TPS3</accession>
<dbReference type="Pfam" id="PF12705">
    <property type="entry name" value="PDDEXK_1"/>
    <property type="match status" value="1"/>
</dbReference>
<dbReference type="InterPro" id="IPR038726">
    <property type="entry name" value="PDDEXK_AddAB-type"/>
</dbReference>
<evidence type="ECO:0000259" key="1">
    <source>
        <dbReference type="Pfam" id="PF12705"/>
    </source>
</evidence>
<proteinExistence type="predicted"/>
<dbReference type="Gene3D" id="3.90.320.10">
    <property type="match status" value="1"/>
</dbReference>
<dbReference type="EMBL" id="JACHGF010000002">
    <property type="protein sequence ID" value="MBB5283562.1"/>
    <property type="molecule type" value="Genomic_DNA"/>
</dbReference>
<reference evidence="2 3" key="1">
    <citation type="submission" date="2020-08" db="EMBL/GenBank/DDBJ databases">
        <title>Genomic Encyclopedia of Type Strains, Phase IV (KMG-IV): sequencing the most valuable type-strain genomes for metagenomic binning, comparative biology and taxonomic classification.</title>
        <authorList>
            <person name="Goeker M."/>
        </authorList>
    </citation>
    <scope>NUCLEOTIDE SEQUENCE [LARGE SCALE GENOMIC DNA]</scope>
    <source>
        <strain evidence="2 3">DSM 105074</strain>
    </source>
</reference>
<dbReference type="RefSeq" id="WP_184173055.1">
    <property type="nucleotide sequence ID" value="NZ_JACHGF010000002.1"/>
</dbReference>
<organism evidence="2 3">
    <name type="scientific">Rhabdobacter roseus</name>
    <dbReference type="NCBI Taxonomy" id="1655419"/>
    <lineage>
        <taxon>Bacteria</taxon>
        <taxon>Pseudomonadati</taxon>
        <taxon>Bacteroidota</taxon>
        <taxon>Cytophagia</taxon>
        <taxon>Cytophagales</taxon>
        <taxon>Cytophagaceae</taxon>
        <taxon>Rhabdobacter</taxon>
    </lineage>
</organism>
<dbReference type="SUPFAM" id="SSF52980">
    <property type="entry name" value="Restriction endonuclease-like"/>
    <property type="match status" value="1"/>
</dbReference>
<keyword evidence="3" id="KW-1185">Reference proteome</keyword>